<dbReference type="GO" id="GO:0016020">
    <property type="term" value="C:membrane"/>
    <property type="evidence" value="ECO:0007669"/>
    <property type="project" value="GOC"/>
</dbReference>
<dbReference type="SUPFAM" id="SSF56300">
    <property type="entry name" value="Metallo-dependent phosphatases"/>
    <property type="match status" value="1"/>
</dbReference>
<keyword evidence="1" id="KW-0479">Metal-binding</keyword>
<organism evidence="5 6">
    <name type="scientific">Membranihabitans marinus</name>
    <dbReference type="NCBI Taxonomy" id="1227546"/>
    <lineage>
        <taxon>Bacteria</taxon>
        <taxon>Pseudomonadati</taxon>
        <taxon>Bacteroidota</taxon>
        <taxon>Saprospiria</taxon>
        <taxon>Saprospirales</taxon>
        <taxon>Saprospiraceae</taxon>
        <taxon>Membranihabitans</taxon>
    </lineage>
</organism>
<dbReference type="AlphaFoldDB" id="A0A953HT78"/>
<feature type="transmembrane region" description="Helical" evidence="3">
    <location>
        <begin position="117"/>
        <end position="136"/>
    </location>
</feature>
<comment type="caution">
    <text evidence="5">The sequence shown here is derived from an EMBL/GenBank/DDBJ whole genome shotgun (WGS) entry which is preliminary data.</text>
</comment>
<keyword evidence="6" id="KW-1185">Reference proteome</keyword>
<dbReference type="GO" id="GO:0008758">
    <property type="term" value="F:UDP-2,3-diacylglucosamine hydrolase activity"/>
    <property type="evidence" value="ECO:0007669"/>
    <property type="project" value="TreeGrafter"/>
</dbReference>
<gene>
    <name evidence="5" type="ORF">KUV50_04925</name>
</gene>
<name>A0A953HT78_9BACT</name>
<accession>A0A953HT78</accession>
<proteinExistence type="predicted"/>
<dbReference type="Gene3D" id="3.60.21.10">
    <property type="match status" value="1"/>
</dbReference>
<dbReference type="CDD" id="cd07385">
    <property type="entry name" value="MPP_YkuE_C"/>
    <property type="match status" value="1"/>
</dbReference>
<dbReference type="InterPro" id="IPR004843">
    <property type="entry name" value="Calcineurin-like_PHP"/>
</dbReference>
<evidence type="ECO:0000256" key="2">
    <source>
        <dbReference type="ARBA" id="ARBA00022801"/>
    </source>
</evidence>
<dbReference type="PANTHER" id="PTHR31302:SF31">
    <property type="entry name" value="PHOSPHODIESTERASE YAEI"/>
    <property type="match status" value="1"/>
</dbReference>
<evidence type="ECO:0000313" key="5">
    <source>
        <dbReference type="EMBL" id="MBY5957468.1"/>
    </source>
</evidence>
<keyword evidence="3" id="KW-1133">Transmembrane helix</keyword>
<dbReference type="InterPro" id="IPR051158">
    <property type="entry name" value="Metallophosphoesterase_sf"/>
</dbReference>
<protein>
    <submittedName>
        <fullName evidence="5">Metallophosphoesterase</fullName>
    </submittedName>
</protein>
<dbReference type="RefSeq" id="WP_222578990.1">
    <property type="nucleotide sequence ID" value="NZ_JAHVHU010000005.1"/>
</dbReference>
<dbReference type="Pfam" id="PF00149">
    <property type="entry name" value="Metallophos"/>
    <property type="match status" value="1"/>
</dbReference>
<evidence type="ECO:0000313" key="6">
    <source>
        <dbReference type="Proteomes" id="UP000753961"/>
    </source>
</evidence>
<dbReference type="PANTHER" id="PTHR31302">
    <property type="entry name" value="TRANSMEMBRANE PROTEIN WITH METALLOPHOSPHOESTERASE DOMAIN-RELATED"/>
    <property type="match status" value="1"/>
</dbReference>
<reference evidence="5" key="1">
    <citation type="submission" date="2021-06" db="EMBL/GenBank/DDBJ databases">
        <title>44 bacteria genomes isolated from Dapeng, Shenzhen.</title>
        <authorList>
            <person name="Zheng W."/>
            <person name="Yu S."/>
            <person name="Huang Y."/>
        </authorList>
    </citation>
    <scope>NUCLEOTIDE SEQUENCE</scope>
    <source>
        <strain evidence="5">DP5N28-2</strain>
    </source>
</reference>
<dbReference type="GO" id="GO:0009245">
    <property type="term" value="P:lipid A biosynthetic process"/>
    <property type="evidence" value="ECO:0007669"/>
    <property type="project" value="TreeGrafter"/>
</dbReference>
<feature type="transmembrane region" description="Helical" evidence="3">
    <location>
        <begin position="25"/>
        <end position="47"/>
    </location>
</feature>
<evidence type="ECO:0000256" key="3">
    <source>
        <dbReference type="SAM" id="Phobius"/>
    </source>
</evidence>
<keyword evidence="2" id="KW-0378">Hydrolase</keyword>
<sequence>MVFFIFILLVLDIYATRMVRQVRFIRHHVWLFWLLNSVVYLYFFYLFMDYTFLGHQMAIYLRACVIVYFFSKLAFVFPLMIQDIARGIRWVSKNISGEKPVRIDRQSRKAFIKKTSVVLGSIPFMVMGYGVIRNIYRYRVLHQKLAIKDLHPDLEGLRIVQISDIHSGTFPEQKPVWKGIEMINELDPDLFVFTGDLVNSTADEVDPFLEYFSQIKSRFGKFSIMGNHDYGDYHPWKSEREKIENDRSFEDKHRQMGWDLLRNEHRTIQVGDSQLGVIGVENYSTLPRFPRKGDLKAARNGMKDTDFRLLLSHDPTHWNAEVTNKNQDIHLTLSGHTHGFQFGFEIPGIGRWSPAQYIYKQWAGLYQTKNQYLYVNRGYGVLGYPGRVGILPEITLIELKKA</sequence>
<dbReference type="EMBL" id="JAHVHU010000005">
    <property type="protein sequence ID" value="MBY5957468.1"/>
    <property type="molecule type" value="Genomic_DNA"/>
</dbReference>
<feature type="transmembrane region" description="Helical" evidence="3">
    <location>
        <begin position="59"/>
        <end position="81"/>
    </location>
</feature>
<keyword evidence="3" id="KW-0472">Membrane</keyword>
<feature type="domain" description="Calcineurin-like phosphoesterase" evidence="4">
    <location>
        <begin position="157"/>
        <end position="339"/>
    </location>
</feature>
<keyword evidence="3" id="KW-0812">Transmembrane</keyword>
<dbReference type="GO" id="GO:0046872">
    <property type="term" value="F:metal ion binding"/>
    <property type="evidence" value="ECO:0007669"/>
    <property type="project" value="UniProtKB-KW"/>
</dbReference>
<evidence type="ECO:0000259" key="4">
    <source>
        <dbReference type="Pfam" id="PF00149"/>
    </source>
</evidence>
<dbReference type="InterPro" id="IPR029052">
    <property type="entry name" value="Metallo-depent_PP-like"/>
</dbReference>
<evidence type="ECO:0000256" key="1">
    <source>
        <dbReference type="ARBA" id="ARBA00022723"/>
    </source>
</evidence>
<dbReference type="Proteomes" id="UP000753961">
    <property type="component" value="Unassembled WGS sequence"/>
</dbReference>